<evidence type="ECO:0000256" key="1">
    <source>
        <dbReference type="SAM" id="SignalP"/>
    </source>
</evidence>
<comment type="caution">
    <text evidence="2">The sequence shown here is derived from an EMBL/GenBank/DDBJ whole genome shotgun (WGS) entry which is preliminary data.</text>
</comment>
<evidence type="ECO:0000313" key="3">
    <source>
        <dbReference type="Proteomes" id="UP001066276"/>
    </source>
</evidence>
<proteinExistence type="predicted"/>
<feature type="chain" id="PRO_5043698066" evidence="1">
    <location>
        <begin position="23"/>
        <end position="96"/>
    </location>
</feature>
<sequence length="96" mass="10611">MDVFLTCMILLQLMVEILKLLGVRIAEPKIRAAIKELVSSSTIGMDDLPPEFSQTETSRDVYKQARVWICACSNQGSPVVAKPSRDATDVVAYQPL</sequence>
<organism evidence="2 3">
    <name type="scientific">Pleurodeles waltl</name>
    <name type="common">Iberian ribbed newt</name>
    <dbReference type="NCBI Taxonomy" id="8319"/>
    <lineage>
        <taxon>Eukaryota</taxon>
        <taxon>Metazoa</taxon>
        <taxon>Chordata</taxon>
        <taxon>Craniata</taxon>
        <taxon>Vertebrata</taxon>
        <taxon>Euteleostomi</taxon>
        <taxon>Amphibia</taxon>
        <taxon>Batrachia</taxon>
        <taxon>Caudata</taxon>
        <taxon>Salamandroidea</taxon>
        <taxon>Salamandridae</taxon>
        <taxon>Pleurodelinae</taxon>
        <taxon>Pleurodeles</taxon>
    </lineage>
</organism>
<gene>
    <name evidence="2" type="ORF">NDU88_004375</name>
</gene>
<reference evidence="2" key="1">
    <citation type="journal article" date="2022" name="bioRxiv">
        <title>Sequencing and chromosome-scale assembly of the giantPleurodeles waltlgenome.</title>
        <authorList>
            <person name="Brown T."/>
            <person name="Elewa A."/>
            <person name="Iarovenko S."/>
            <person name="Subramanian E."/>
            <person name="Araus A.J."/>
            <person name="Petzold A."/>
            <person name="Susuki M."/>
            <person name="Suzuki K.-i.T."/>
            <person name="Hayashi T."/>
            <person name="Toyoda A."/>
            <person name="Oliveira C."/>
            <person name="Osipova E."/>
            <person name="Leigh N.D."/>
            <person name="Simon A."/>
            <person name="Yun M.H."/>
        </authorList>
    </citation>
    <scope>NUCLEOTIDE SEQUENCE</scope>
    <source>
        <strain evidence="2">20211129_DDA</strain>
        <tissue evidence="2">Liver</tissue>
    </source>
</reference>
<keyword evidence="3" id="KW-1185">Reference proteome</keyword>
<keyword evidence="1" id="KW-0732">Signal</keyword>
<evidence type="ECO:0000313" key="2">
    <source>
        <dbReference type="EMBL" id="KAJ1125962.1"/>
    </source>
</evidence>
<dbReference type="AlphaFoldDB" id="A0AAV7PEV4"/>
<dbReference type="EMBL" id="JANPWB010000011">
    <property type="protein sequence ID" value="KAJ1125962.1"/>
    <property type="molecule type" value="Genomic_DNA"/>
</dbReference>
<protein>
    <submittedName>
        <fullName evidence="2">Uncharacterized protein</fullName>
    </submittedName>
</protein>
<name>A0AAV7PEV4_PLEWA</name>
<feature type="signal peptide" evidence="1">
    <location>
        <begin position="1"/>
        <end position="22"/>
    </location>
</feature>
<dbReference type="Proteomes" id="UP001066276">
    <property type="component" value="Chromosome 7"/>
</dbReference>
<accession>A0AAV7PEV4</accession>